<protein>
    <submittedName>
        <fullName evidence="1">Uncharacterized protein</fullName>
    </submittedName>
</protein>
<dbReference type="STRING" id="1218599.LEP1GSC195_2314"/>
<proteinExistence type="predicted"/>
<evidence type="ECO:0000313" key="2">
    <source>
        <dbReference type="Proteomes" id="UP000013984"/>
    </source>
</evidence>
<comment type="caution">
    <text evidence="1">The sequence shown here is derived from an EMBL/GenBank/DDBJ whole genome shotgun (WGS) entry which is preliminary data.</text>
</comment>
<keyword evidence="2" id="KW-1185">Reference proteome</keyword>
<accession>R9A626</accession>
<reference evidence="1" key="1">
    <citation type="submission" date="2013-04" db="EMBL/GenBank/DDBJ databases">
        <authorList>
            <person name="Harkins D.M."/>
            <person name="Durkin A.S."/>
            <person name="Brinkac L.M."/>
            <person name="Haft D.H."/>
            <person name="Selengut J.D."/>
            <person name="Sanka R."/>
            <person name="DePew J."/>
            <person name="Purushe J."/>
            <person name="Galloway R.L."/>
            <person name="Vinetz J.M."/>
            <person name="Sutton G.G."/>
            <person name="Nierman W.C."/>
            <person name="Fouts D.E."/>
        </authorList>
    </citation>
    <scope>NUCLEOTIDE SEQUENCE [LARGE SCALE GENOMIC DNA]</scope>
    <source>
        <strain evidence="1">CDC</strain>
    </source>
</reference>
<dbReference type="AlphaFoldDB" id="R9A626"/>
<dbReference type="Proteomes" id="UP000013984">
    <property type="component" value="Unassembled WGS sequence"/>
</dbReference>
<sequence>MAGAEVLSPNNCLVDFTGMVRATVYPCLATAGNGKLGLREEW</sequence>
<evidence type="ECO:0000313" key="1">
    <source>
        <dbReference type="EMBL" id="EOQ97469.1"/>
    </source>
</evidence>
<dbReference type="EMBL" id="AOGZ02000014">
    <property type="protein sequence ID" value="EOQ97469.1"/>
    <property type="molecule type" value="Genomic_DNA"/>
</dbReference>
<name>R9A626_9LEPT</name>
<organism evidence="1 2">
    <name type="scientific">Leptospira wolbachii serovar Codice str. CDC</name>
    <dbReference type="NCBI Taxonomy" id="1218599"/>
    <lineage>
        <taxon>Bacteria</taxon>
        <taxon>Pseudomonadati</taxon>
        <taxon>Spirochaetota</taxon>
        <taxon>Spirochaetia</taxon>
        <taxon>Leptospirales</taxon>
        <taxon>Leptospiraceae</taxon>
        <taxon>Leptospira</taxon>
    </lineage>
</organism>
<gene>
    <name evidence="1" type="ORF">LEP1GSC195_2314</name>
</gene>